<keyword evidence="3" id="KW-1185">Reference proteome</keyword>
<name>A0A923E4D4_9ACTO</name>
<evidence type="ECO:0008006" key="4">
    <source>
        <dbReference type="Google" id="ProtNLM"/>
    </source>
</evidence>
<gene>
    <name evidence="2" type="ORF">HD592_000900</name>
</gene>
<feature type="transmembrane region" description="Helical" evidence="1">
    <location>
        <begin position="163"/>
        <end position="181"/>
    </location>
</feature>
<organism evidence="2 3">
    <name type="scientific">Schaalia hyovaginalis</name>
    <dbReference type="NCBI Taxonomy" id="29316"/>
    <lineage>
        <taxon>Bacteria</taxon>
        <taxon>Bacillati</taxon>
        <taxon>Actinomycetota</taxon>
        <taxon>Actinomycetes</taxon>
        <taxon>Actinomycetales</taxon>
        <taxon>Actinomycetaceae</taxon>
        <taxon>Schaalia</taxon>
    </lineage>
</organism>
<keyword evidence="1" id="KW-0472">Membrane</keyword>
<protein>
    <recommendedName>
        <fullName evidence="4">DUF624 domain-containing protein</fullName>
    </recommendedName>
</protein>
<evidence type="ECO:0000256" key="1">
    <source>
        <dbReference type="SAM" id="Phobius"/>
    </source>
</evidence>
<sequence>MASRLGPDSPIHATLSWIAALILANLVCVAISLPILTTGIGLLLTAVVAVRLIDSESTAVLPALVRVARGAGLAASLLFLAEALLALLLAWEWVLASRLAGGPAPLLARAVVVFVVFALAIMHVWVWPLMAYRLIEKDRIAVRELPMLVRASMIVGLAKIPRTILALLVTAAPIVLATVSLPWAIRAAFWFAVFGIAFAMYVSVLAAHPVLRSAITPDEDPHPDSRE</sequence>
<evidence type="ECO:0000313" key="2">
    <source>
        <dbReference type="EMBL" id="MBB6334335.1"/>
    </source>
</evidence>
<keyword evidence="1" id="KW-1133">Transmembrane helix</keyword>
<feature type="transmembrane region" description="Helical" evidence="1">
    <location>
        <begin position="71"/>
        <end position="94"/>
    </location>
</feature>
<keyword evidence="1" id="KW-0812">Transmembrane</keyword>
<dbReference type="EMBL" id="JACHMK010000001">
    <property type="protein sequence ID" value="MBB6334335.1"/>
    <property type="molecule type" value="Genomic_DNA"/>
</dbReference>
<comment type="caution">
    <text evidence="2">The sequence shown here is derived from an EMBL/GenBank/DDBJ whole genome shotgun (WGS) entry which is preliminary data.</text>
</comment>
<dbReference type="RefSeq" id="WP_184452242.1">
    <property type="nucleotide sequence ID" value="NZ_JACHMK010000001.1"/>
</dbReference>
<evidence type="ECO:0000313" key="3">
    <source>
        <dbReference type="Proteomes" id="UP000617426"/>
    </source>
</evidence>
<dbReference type="Proteomes" id="UP000617426">
    <property type="component" value="Unassembled WGS sequence"/>
</dbReference>
<accession>A0A923E4D4</accession>
<reference evidence="2" key="1">
    <citation type="submission" date="2020-08" db="EMBL/GenBank/DDBJ databases">
        <title>Sequencing the genomes of 1000 actinobacteria strains.</title>
        <authorList>
            <person name="Klenk H.-P."/>
        </authorList>
    </citation>
    <scope>NUCLEOTIDE SEQUENCE</scope>
    <source>
        <strain evidence="2">DSM 10695</strain>
    </source>
</reference>
<proteinExistence type="predicted"/>
<feature type="transmembrane region" description="Helical" evidence="1">
    <location>
        <begin position="106"/>
        <end position="127"/>
    </location>
</feature>
<feature type="transmembrane region" description="Helical" evidence="1">
    <location>
        <begin position="187"/>
        <end position="207"/>
    </location>
</feature>
<dbReference type="AlphaFoldDB" id="A0A923E4D4"/>
<feature type="transmembrane region" description="Helical" evidence="1">
    <location>
        <begin position="17"/>
        <end position="50"/>
    </location>
</feature>